<dbReference type="InterPro" id="IPR000905">
    <property type="entry name" value="Gcp-like_dom"/>
</dbReference>
<dbReference type="Proteomes" id="UP000315252">
    <property type="component" value="Unassembled WGS sequence"/>
</dbReference>
<accession>A0A545TR92</accession>
<sequence length="349" mass="36641">MIVLGLETSCDETAAAVVTDDRQILANKVLSQLDEHRPFGGVVPEIAARSHLDHIGDLVEQAMAEAGLDFVELDGVAATGGPGLIGGVFVGVMTAKAIAAAHKIPFLAVNHLEGHALTARLTEGDAAAFPYLLLLVSGGHCQLLAVEGVGHYIRLGGTVDDAVGEAFDKTAKMLGLPYPGGPALERAAQSGNDRAVDLPRPLRGRPGCDFSFSGLKTAVRHRIEEMLGSQKDLSDAQVADLAASFQRAVGDVLADRCAHAMDQFKQTYGRPGPLVVAGGVAANQALRARLTELTAERGTELLAPPVSLCTDNAAMIAWAGMERLQLGLTDPLDFAPRPRWPLDQLKGVA</sequence>
<protein>
    <recommendedName>
        <fullName evidence="8">tRNA N6-adenosine threonylcarbamoyltransferase</fullName>
        <ecNumber evidence="8">2.3.1.234</ecNumber>
    </recommendedName>
    <alternativeName>
        <fullName evidence="8">N6-L-threonylcarbamoyladenine synthase</fullName>
        <shortName evidence="8">t(6)A synthase</shortName>
    </alternativeName>
    <alternativeName>
        <fullName evidence="8">t(6)A37 threonylcarbamoyladenosine biosynthesis protein TsaD</fullName>
    </alternativeName>
    <alternativeName>
        <fullName evidence="8">tRNA threonylcarbamoyladenosine biosynthesis protein TsaD</fullName>
    </alternativeName>
</protein>
<comment type="catalytic activity">
    <reaction evidence="7 8">
        <text>L-threonylcarbamoyladenylate + adenosine(37) in tRNA = N(6)-L-threonylcarbamoyladenosine(37) in tRNA + AMP + H(+)</text>
        <dbReference type="Rhea" id="RHEA:37059"/>
        <dbReference type="Rhea" id="RHEA-COMP:10162"/>
        <dbReference type="Rhea" id="RHEA-COMP:10163"/>
        <dbReference type="ChEBI" id="CHEBI:15378"/>
        <dbReference type="ChEBI" id="CHEBI:73682"/>
        <dbReference type="ChEBI" id="CHEBI:74411"/>
        <dbReference type="ChEBI" id="CHEBI:74418"/>
        <dbReference type="ChEBI" id="CHEBI:456215"/>
        <dbReference type="EC" id="2.3.1.234"/>
    </reaction>
</comment>
<dbReference type="Gene3D" id="3.30.420.40">
    <property type="match status" value="2"/>
</dbReference>
<dbReference type="GO" id="GO:0005506">
    <property type="term" value="F:iron ion binding"/>
    <property type="evidence" value="ECO:0007669"/>
    <property type="project" value="UniProtKB-UniRule"/>
</dbReference>
<comment type="subcellular location">
    <subcellularLocation>
        <location evidence="8">Cytoplasm</location>
    </subcellularLocation>
</comment>
<dbReference type="PROSITE" id="PS01016">
    <property type="entry name" value="GLYCOPROTEASE"/>
    <property type="match status" value="1"/>
</dbReference>
<dbReference type="GO" id="GO:0061711">
    <property type="term" value="F:tRNA N(6)-L-threonylcarbamoyladenine synthase activity"/>
    <property type="evidence" value="ECO:0007669"/>
    <property type="project" value="UniProtKB-EC"/>
</dbReference>
<keyword evidence="3 8" id="KW-0819">tRNA processing</keyword>
<evidence type="ECO:0000256" key="8">
    <source>
        <dbReference type="HAMAP-Rule" id="MF_01445"/>
    </source>
</evidence>
<keyword evidence="6 8" id="KW-0012">Acyltransferase</keyword>
<organism evidence="10 11">
    <name type="scientific">Denitrobaculum tricleocarpae</name>
    <dbReference type="NCBI Taxonomy" id="2591009"/>
    <lineage>
        <taxon>Bacteria</taxon>
        <taxon>Pseudomonadati</taxon>
        <taxon>Pseudomonadota</taxon>
        <taxon>Alphaproteobacteria</taxon>
        <taxon>Rhodospirillales</taxon>
        <taxon>Rhodospirillaceae</taxon>
        <taxon>Denitrobaculum</taxon>
    </lineage>
</organism>
<comment type="cofactor">
    <cofactor evidence="8">
        <name>Fe(2+)</name>
        <dbReference type="ChEBI" id="CHEBI:29033"/>
    </cofactor>
    <text evidence="8">Binds 1 Fe(2+) ion per subunit.</text>
</comment>
<dbReference type="OrthoDB" id="9806197at2"/>
<feature type="binding site" evidence="8">
    <location>
        <position position="168"/>
    </location>
    <ligand>
        <name>substrate</name>
    </ligand>
</feature>
<feature type="binding site" evidence="8">
    <location>
        <begin position="135"/>
        <end position="139"/>
    </location>
    <ligand>
        <name>substrate</name>
    </ligand>
</feature>
<evidence type="ECO:0000259" key="9">
    <source>
        <dbReference type="Pfam" id="PF00814"/>
    </source>
</evidence>
<keyword evidence="1 8" id="KW-0963">Cytoplasm</keyword>
<keyword evidence="11" id="KW-1185">Reference proteome</keyword>
<comment type="similarity">
    <text evidence="8">Belongs to the KAE1 / TsaD family.</text>
</comment>
<feature type="binding site" evidence="8">
    <location>
        <position position="311"/>
    </location>
    <ligand>
        <name>Fe cation</name>
        <dbReference type="ChEBI" id="CHEBI:24875"/>
    </ligand>
</feature>
<dbReference type="InterPro" id="IPR022450">
    <property type="entry name" value="TsaD"/>
</dbReference>
<dbReference type="GO" id="GO:0005737">
    <property type="term" value="C:cytoplasm"/>
    <property type="evidence" value="ECO:0007669"/>
    <property type="project" value="UniProtKB-SubCell"/>
</dbReference>
<dbReference type="GO" id="GO:0002949">
    <property type="term" value="P:tRNA threonylcarbamoyladenosine modification"/>
    <property type="evidence" value="ECO:0007669"/>
    <property type="project" value="UniProtKB-UniRule"/>
</dbReference>
<feature type="binding site" evidence="8">
    <location>
        <position position="283"/>
    </location>
    <ligand>
        <name>substrate</name>
    </ligand>
</feature>
<feature type="binding site" evidence="8">
    <location>
        <position position="181"/>
    </location>
    <ligand>
        <name>substrate</name>
    </ligand>
</feature>
<evidence type="ECO:0000256" key="1">
    <source>
        <dbReference type="ARBA" id="ARBA00022490"/>
    </source>
</evidence>
<dbReference type="HAMAP" id="MF_01445">
    <property type="entry name" value="TsaD"/>
    <property type="match status" value="1"/>
</dbReference>
<evidence type="ECO:0000256" key="6">
    <source>
        <dbReference type="ARBA" id="ARBA00023315"/>
    </source>
</evidence>
<dbReference type="InterPro" id="IPR017860">
    <property type="entry name" value="Peptidase_M22_CS"/>
</dbReference>
<evidence type="ECO:0000256" key="4">
    <source>
        <dbReference type="ARBA" id="ARBA00022723"/>
    </source>
</evidence>
<keyword evidence="4 8" id="KW-0479">Metal-binding</keyword>
<evidence type="ECO:0000313" key="11">
    <source>
        <dbReference type="Proteomes" id="UP000315252"/>
    </source>
</evidence>
<name>A0A545TR92_9PROT</name>
<dbReference type="FunFam" id="3.30.420.40:FF:000040">
    <property type="entry name" value="tRNA N6-adenosine threonylcarbamoyltransferase"/>
    <property type="match status" value="1"/>
</dbReference>
<comment type="caution">
    <text evidence="10">The sequence shown here is derived from an EMBL/GenBank/DDBJ whole genome shotgun (WGS) entry which is preliminary data.</text>
</comment>
<evidence type="ECO:0000313" key="10">
    <source>
        <dbReference type="EMBL" id="TQV79734.1"/>
    </source>
</evidence>
<dbReference type="PANTHER" id="PTHR11735">
    <property type="entry name" value="TRNA N6-ADENOSINE THREONYLCARBAMOYLTRANSFERASE"/>
    <property type="match status" value="1"/>
</dbReference>
<gene>
    <name evidence="8 10" type="primary">tsaD</name>
    <name evidence="10" type="ORF">FKG95_13590</name>
</gene>
<dbReference type="NCBIfam" id="TIGR00329">
    <property type="entry name" value="gcp_kae1"/>
    <property type="match status" value="1"/>
</dbReference>
<feature type="binding site" evidence="8">
    <location>
        <position position="111"/>
    </location>
    <ligand>
        <name>Fe cation</name>
        <dbReference type="ChEBI" id="CHEBI:24875"/>
    </ligand>
</feature>
<dbReference type="PRINTS" id="PR00789">
    <property type="entry name" value="OSIALOPTASE"/>
</dbReference>
<dbReference type="InterPro" id="IPR043129">
    <property type="entry name" value="ATPase_NBD"/>
</dbReference>
<dbReference type="Pfam" id="PF00814">
    <property type="entry name" value="TsaD"/>
    <property type="match status" value="1"/>
</dbReference>
<evidence type="ECO:0000256" key="7">
    <source>
        <dbReference type="ARBA" id="ARBA00048117"/>
    </source>
</evidence>
<dbReference type="SUPFAM" id="SSF53067">
    <property type="entry name" value="Actin-like ATPase domain"/>
    <property type="match status" value="2"/>
</dbReference>
<keyword evidence="2 8" id="KW-0808">Transferase</keyword>
<evidence type="ECO:0000256" key="2">
    <source>
        <dbReference type="ARBA" id="ARBA00022679"/>
    </source>
</evidence>
<evidence type="ECO:0000256" key="5">
    <source>
        <dbReference type="ARBA" id="ARBA00023004"/>
    </source>
</evidence>
<dbReference type="NCBIfam" id="TIGR03723">
    <property type="entry name" value="T6A_TsaD_YgjD"/>
    <property type="match status" value="1"/>
</dbReference>
<keyword evidence="5 8" id="KW-0408">Iron</keyword>
<dbReference type="EMBL" id="VHSH01000004">
    <property type="protein sequence ID" value="TQV79734.1"/>
    <property type="molecule type" value="Genomic_DNA"/>
</dbReference>
<feature type="domain" description="Gcp-like" evidence="9">
    <location>
        <begin position="23"/>
        <end position="318"/>
    </location>
</feature>
<dbReference type="PANTHER" id="PTHR11735:SF6">
    <property type="entry name" value="TRNA N6-ADENOSINE THREONYLCARBAMOYLTRANSFERASE, MITOCHONDRIAL"/>
    <property type="match status" value="1"/>
</dbReference>
<dbReference type="EC" id="2.3.1.234" evidence="8"/>
<reference evidence="10 11" key="1">
    <citation type="submission" date="2019-06" db="EMBL/GenBank/DDBJ databases">
        <title>Whole genome sequence for Rhodospirillaceae sp. R148.</title>
        <authorList>
            <person name="Wang G."/>
        </authorList>
    </citation>
    <scope>NUCLEOTIDE SEQUENCE [LARGE SCALE GENOMIC DNA]</scope>
    <source>
        <strain evidence="10 11">R148</strain>
    </source>
</reference>
<proteinExistence type="inferred from homology"/>
<dbReference type="AlphaFoldDB" id="A0A545TR92"/>
<dbReference type="CDD" id="cd24133">
    <property type="entry name" value="ASKHA_NBD_TsaD_bac"/>
    <property type="match status" value="1"/>
</dbReference>
<feature type="binding site" evidence="8">
    <location>
        <position position="185"/>
    </location>
    <ligand>
        <name>substrate</name>
    </ligand>
</feature>
<dbReference type="InterPro" id="IPR017861">
    <property type="entry name" value="KAE1/TsaD"/>
</dbReference>
<evidence type="ECO:0000256" key="3">
    <source>
        <dbReference type="ARBA" id="ARBA00022694"/>
    </source>
</evidence>
<dbReference type="RefSeq" id="WP_142896914.1">
    <property type="nucleotide sequence ID" value="NZ_ML660055.1"/>
</dbReference>
<comment type="function">
    <text evidence="8">Required for the formation of a threonylcarbamoyl group on adenosine at position 37 (t(6)A37) in tRNAs that read codons beginning with adenine. Is involved in the transfer of the threonylcarbamoyl moiety of threonylcarbamoyl-AMP (TC-AMP) to the N6 group of A37, together with TsaE and TsaB. TsaD likely plays a direct catalytic role in this reaction.</text>
</comment>
<feature type="binding site" evidence="8">
    <location>
        <position position="115"/>
    </location>
    <ligand>
        <name>Fe cation</name>
        <dbReference type="ChEBI" id="CHEBI:24875"/>
    </ligand>
</feature>